<dbReference type="GO" id="GO:0016301">
    <property type="term" value="F:kinase activity"/>
    <property type="evidence" value="ECO:0007669"/>
    <property type="project" value="UniProtKB-KW"/>
</dbReference>
<sequence length="125" mass="14304">MSVPSYELFESMSGLKVNINKSLPIGVDLRRLGFWDPVNGAGGYWWIEVVCGLECWKLLVGLEKGRVTEGGRGGSSWWREIVRIWDGDRGVRGGWFGESVSKKVGDGSDTFFWTDRWWEFFMCEI</sequence>
<evidence type="ECO:0000313" key="1">
    <source>
        <dbReference type="EMBL" id="MCH85621.1"/>
    </source>
</evidence>
<proteinExistence type="predicted"/>
<evidence type="ECO:0000313" key="2">
    <source>
        <dbReference type="Proteomes" id="UP000265520"/>
    </source>
</evidence>
<dbReference type="EMBL" id="LXQA010008848">
    <property type="protein sequence ID" value="MCH85621.1"/>
    <property type="molecule type" value="Genomic_DNA"/>
</dbReference>
<keyword evidence="2" id="KW-1185">Reference proteome</keyword>
<dbReference type="Proteomes" id="UP000265520">
    <property type="component" value="Unassembled WGS sequence"/>
</dbReference>
<keyword evidence="1" id="KW-0418">Kinase</keyword>
<comment type="caution">
    <text evidence="1">The sequence shown here is derived from an EMBL/GenBank/DDBJ whole genome shotgun (WGS) entry which is preliminary data.</text>
</comment>
<protein>
    <submittedName>
        <fullName evidence="1">Cysteine-rich receptor-like protein kinase</fullName>
    </submittedName>
</protein>
<keyword evidence="1" id="KW-0808">Transferase</keyword>
<accession>A0A392MEC3</accession>
<dbReference type="AlphaFoldDB" id="A0A392MEC3"/>
<gene>
    <name evidence="1" type="ORF">A2U01_0006469</name>
</gene>
<reference evidence="1 2" key="1">
    <citation type="journal article" date="2018" name="Front. Plant Sci.">
        <title>Red Clover (Trifolium pratense) and Zigzag Clover (T. medium) - A Picture of Genomic Similarities and Differences.</title>
        <authorList>
            <person name="Dluhosova J."/>
            <person name="Istvanek J."/>
            <person name="Nedelnik J."/>
            <person name="Repkova J."/>
        </authorList>
    </citation>
    <scope>NUCLEOTIDE SEQUENCE [LARGE SCALE GENOMIC DNA]</scope>
    <source>
        <strain evidence="2">cv. 10/8</strain>
        <tissue evidence="1">Leaf</tissue>
    </source>
</reference>
<keyword evidence="1" id="KW-0675">Receptor</keyword>
<name>A0A392MEC3_9FABA</name>
<organism evidence="1 2">
    <name type="scientific">Trifolium medium</name>
    <dbReference type="NCBI Taxonomy" id="97028"/>
    <lineage>
        <taxon>Eukaryota</taxon>
        <taxon>Viridiplantae</taxon>
        <taxon>Streptophyta</taxon>
        <taxon>Embryophyta</taxon>
        <taxon>Tracheophyta</taxon>
        <taxon>Spermatophyta</taxon>
        <taxon>Magnoliopsida</taxon>
        <taxon>eudicotyledons</taxon>
        <taxon>Gunneridae</taxon>
        <taxon>Pentapetalae</taxon>
        <taxon>rosids</taxon>
        <taxon>fabids</taxon>
        <taxon>Fabales</taxon>
        <taxon>Fabaceae</taxon>
        <taxon>Papilionoideae</taxon>
        <taxon>50 kb inversion clade</taxon>
        <taxon>NPAAA clade</taxon>
        <taxon>Hologalegina</taxon>
        <taxon>IRL clade</taxon>
        <taxon>Trifolieae</taxon>
        <taxon>Trifolium</taxon>
    </lineage>
</organism>